<keyword evidence="3" id="KW-0813">Transport</keyword>
<dbReference type="AlphaFoldDB" id="A0A0M9BJ39"/>
<feature type="transmembrane region" description="Helical" evidence="8">
    <location>
        <begin position="12"/>
        <end position="30"/>
    </location>
</feature>
<feature type="transmembrane region" description="Helical" evidence="8">
    <location>
        <begin position="181"/>
        <end position="202"/>
    </location>
</feature>
<feature type="transmembrane region" description="Helical" evidence="8">
    <location>
        <begin position="268"/>
        <end position="292"/>
    </location>
</feature>
<dbReference type="OrthoDB" id="2663238at2"/>
<accession>A0A0M9BJ39</accession>
<keyword evidence="7 8" id="KW-0472">Membrane</keyword>
<dbReference type="PANTHER" id="PTHR34975">
    <property type="entry name" value="SPORE GERMINATION PROTEIN A2"/>
    <property type="match status" value="1"/>
</dbReference>
<dbReference type="GO" id="GO:0016020">
    <property type="term" value="C:membrane"/>
    <property type="evidence" value="ECO:0007669"/>
    <property type="project" value="UniProtKB-SubCell"/>
</dbReference>
<dbReference type="Proteomes" id="UP000037688">
    <property type="component" value="Unassembled WGS sequence"/>
</dbReference>
<dbReference type="RefSeq" id="WP_053783727.1">
    <property type="nucleotide sequence ID" value="NZ_LITU01000081.1"/>
</dbReference>
<comment type="subcellular location">
    <subcellularLocation>
        <location evidence="1">Membrane</location>
        <topology evidence="1">Multi-pass membrane protein</topology>
    </subcellularLocation>
</comment>
<comment type="similarity">
    <text evidence="2">Belongs to the amino acid-polyamine-organocation (APC) superfamily. Spore germination protein (SGP) (TC 2.A.3.9) family.</text>
</comment>
<keyword evidence="4" id="KW-0309">Germination</keyword>
<dbReference type="PANTHER" id="PTHR34975:SF2">
    <property type="entry name" value="SPORE GERMINATION PROTEIN A2"/>
    <property type="match status" value="1"/>
</dbReference>
<evidence type="ECO:0000256" key="7">
    <source>
        <dbReference type="ARBA" id="ARBA00023136"/>
    </source>
</evidence>
<proteinExistence type="inferred from homology"/>
<protein>
    <submittedName>
        <fullName evidence="9">Uncharacterized protein</fullName>
    </submittedName>
</protein>
<feature type="transmembrane region" description="Helical" evidence="8">
    <location>
        <begin position="36"/>
        <end position="58"/>
    </location>
</feature>
<feature type="transmembrane region" description="Helical" evidence="8">
    <location>
        <begin position="332"/>
        <end position="355"/>
    </location>
</feature>
<feature type="transmembrane region" description="Helical" evidence="8">
    <location>
        <begin position="138"/>
        <end position="161"/>
    </location>
</feature>
<dbReference type="InterPro" id="IPR004761">
    <property type="entry name" value="Spore_GerAB"/>
</dbReference>
<evidence type="ECO:0000313" key="9">
    <source>
        <dbReference type="EMBL" id="KOY13380.1"/>
    </source>
</evidence>
<reference evidence="9 10" key="1">
    <citation type="submission" date="2015-08" db="EMBL/GenBank/DDBJ databases">
        <title>Draft genome sequence of cellulolytic and xylanolytic Paenibacillus sp. A59, isolated from a decaying forest soil from Patagonia, Argentina.</title>
        <authorList>
            <person name="Ghio S."/>
            <person name="Caceres A.M."/>
            <person name="Talia P."/>
            <person name="Grasso D."/>
            <person name="Campos E."/>
        </authorList>
    </citation>
    <scope>NUCLEOTIDE SEQUENCE [LARGE SCALE GENOMIC DNA]</scope>
    <source>
        <strain evidence="9 10">A59</strain>
    </source>
</reference>
<evidence type="ECO:0000256" key="3">
    <source>
        <dbReference type="ARBA" id="ARBA00022448"/>
    </source>
</evidence>
<evidence type="ECO:0000313" key="10">
    <source>
        <dbReference type="Proteomes" id="UP000037688"/>
    </source>
</evidence>
<evidence type="ECO:0000256" key="1">
    <source>
        <dbReference type="ARBA" id="ARBA00004141"/>
    </source>
</evidence>
<feature type="transmembrane region" description="Helical" evidence="8">
    <location>
        <begin position="78"/>
        <end position="95"/>
    </location>
</feature>
<evidence type="ECO:0000256" key="6">
    <source>
        <dbReference type="ARBA" id="ARBA00022989"/>
    </source>
</evidence>
<feature type="transmembrane region" description="Helical" evidence="8">
    <location>
        <begin position="214"/>
        <end position="235"/>
    </location>
</feature>
<dbReference type="Pfam" id="PF03845">
    <property type="entry name" value="Spore_permease"/>
    <property type="match status" value="1"/>
</dbReference>
<organism evidence="9 10">
    <name type="scientific">Paenibacillus xylanivorans</name>
    <dbReference type="NCBI Taxonomy" id="1705561"/>
    <lineage>
        <taxon>Bacteria</taxon>
        <taxon>Bacillati</taxon>
        <taxon>Bacillota</taxon>
        <taxon>Bacilli</taxon>
        <taxon>Bacillales</taxon>
        <taxon>Paenibacillaceae</taxon>
        <taxon>Paenibacillus</taxon>
    </lineage>
</organism>
<comment type="caution">
    <text evidence="9">The sequence shown here is derived from an EMBL/GenBank/DDBJ whole genome shotgun (WGS) entry which is preliminary data.</text>
</comment>
<dbReference type="PATRIC" id="fig|1705561.3.peg.5690"/>
<keyword evidence="6 8" id="KW-1133">Transmembrane helix</keyword>
<evidence type="ECO:0000256" key="4">
    <source>
        <dbReference type="ARBA" id="ARBA00022544"/>
    </source>
</evidence>
<keyword evidence="10" id="KW-1185">Reference proteome</keyword>
<evidence type="ECO:0000256" key="5">
    <source>
        <dbReference type="ARBA" id="ARBA00022692"/>
    </source>
</evidence>
<name>A0A0M9BJ39_9BACL</name>
<dbReference type="GO" id="GO:0009847">
    <property type="term" value="P:spore germination"/>
    <property type="evidence" value="ECO:0007669"/>
    <property type="project" value="InterPro"/>
</dbReference>
<feature type="transmembrane region" description="Helical" evidence="8">
    <location>
        <begin position="115"/>
        <end position="131"/>
    </location>
</feature>
<gene>
    <name evidence="9" type="ORF">AMS66_27060</name>
</gene>
<sequence>MIKLSAGQAYRFMFVYLYSEPIAFLLQRLFKMSGYQGWISILGGFAISLILLFFTYRLGAVHPDRPWVDFGDEIVGKVVHKLFLCLIVLLCLYLISVDVENFIVFLQSMYLPETPIWLTATVTILCISLSARSGLITIVYLSEGIFLVQIFTSTFLMPAVTGGGNPDVLLAMLTHHDLKEIFTGSISTMPWFSEWMMFLFLAPAIAFRRPLLRSMLFAGSTLALFIIVFWMFTLMNFGPYEASSLRYPLLEMIRFARYGDFLDNLDPFLIAIWSTTMFTRSSFLLYVASVCLAKLTGVRKDRTVVYLLAGTAASYVLQYAKDAASYELAIRSYAIATYAVLIECMPILYVVVYWLRFGKRKKTNEASAAPSP</sequence>
<evidence type="ECO:0000256" key="8">
    <source>
        <dbReference type="SAM" id="Phobius"/>
    </source>
</evidence>
<dbReference type="EMBL" id="LITU01000081">
    <property type="protein sequence ID" value="KOY13380.1"/>
    <property type="molecule type" value="Genomic_DNA"/>
</dbReference>
<keyword evidence="5 8" id="KW-0812">Transmembrane</keyword>
<feature type="transmembrane region" description="Helical" evidence="8">
    <location>
        <begin position="304"/>
        <end position="320"/>
    </location>
</feature>
<evidence type="ECO:0000256" key="2">
    <source>
        <dbReference type="ARBA" id="ARBA00007998"/>
    </source>
</evidence>